<dbReference type="AlphaFoldDB" id="A0A0R3WET0"/>
<dbReference type="InterPro" id="IPR013126">
    <property type="entry name" value="Hsp_70_fam"/>
</dbReference>
<dbReference type="InterPro" id="IPR043129">
    <property type="entry name" value="ATPase_NBD"/>
</dbReference>
<dbReference type="PROSITE" id="PS00297">
    <property type="entry name" value="HSP70_1"/>
    <property type="match status" value="1"/>
</dbReference>
<dbReference type="EMBL" id="UYRS01019106">
    <property type="protein sequence ID" value="VDK42913.1"/>
    <property type="molecule type" value="Genomic_DNA"/>
</dbReference>
<dbReference type="WBParaSite" id="TASK_0000934101-mRNA-1">
    <property type="protein sequence ID" value="TASK_0000934101-mRNA-1"/>
    <property type="gene ID" value="TASK_0000934101"/>
</dbReference>
<dbReference type="Gene3D" id="3.30.30.30">
    <property type="match status" value="1"/>
</dbReference>
<evidence type="ECO:0000313" key="4">
    <source>
        <dbReference type="EMBL" id="VDK42913.1"/>
    </source>
</evidence>
<dbReference type="Proteomes" id="UP000282613">
    <property type="component" value="Unassembled WGS sequence"/>
</dbReference>
<keyword evidence="5" id="KW-1185">Reference proteome</keyword>
<sequence length="498" mass="54244">MYASSESQSTGQVIGIDLGTTFSCAGVFQNGKVEIIANDQGSCTTPSYVAFTNKERLIGEAAKNQAALSPTNTVFDAKRLIGRHFNDEWGKPIIEVKYRSETKRFIAEQILSMVLLRMKETAEAHLGRKMTNARQATIDAGKIAGLTVLRIVNEPTAAVTACSLDKRSASRRNVLVFDLGGGTFDVSILFIKNGAFEVKATDGGTHLGGEDFDSRIVEHCVEIFKQTHKGKDLTIRKKAISRLRKACEVAKRMLSSSGYTNIDVERLCSDLFSKTLGPVRQTLNDAELDKNDVHEILMVGGLALVPKIWQLLKEFFIGKQLNNSINPNEAAAYGAALLVSNLADYKLEKVEGLVLLEVAPLSLGVEATESVVAILIKRNTKISTKKTKIFSTCSNDQSSVLVQVYEGERAVTSGNNLLGKFELSGIPPVPRGVPQIGVSLAIDKNGILNVTAVHNSSGKQNSISIRKDKDRLSEKAIQQMRNDADKNEAGGGWQRELF</sequence>
<dbReference type="InterPro" id="IPR029047">
    <property type="entry name" value="HSP70_peptide-bd_sf"/>
</dbReference>
<dbReference type="FunFam" id="3.90.640.10:FF:000003">
    <property type="entry name" value="Molecular chaperone DnaK"/>
    <property type="match status" value="1"/>
</dbReference>
<dbReference type="GO" id="GO:0140662">
    <property type="term" value="F:ATP-dependent protein folding chaperone"/>
    <property type="evidence" value="ECO:0007669"/>
    <property type="project" value="InterPro"/>
</dbReference>
<dbReference type="Gene3D" id="2.60.34.10">
    <property type="entry name" value="Substrate Binding Domain Of DNAk, Chain A, domain 1"/>
    <property type="match status" value="1"/>
</dbReference>
<keyword evidence="2" id="KW-0547">Nucleotide-binding</keyword>
<dbReference type="PRINTS" id="PR00301">
    <property type="entry name" value="HEATSHOCK70"/>
</dbReference>
<dbReference type="InterPro" id="IPR018181">
    <property type="entry name" value="Heat_shock_70_CS"/>
</dbReference>
<dbReference type="Gene3D" id="3.90.640.10">
    <property type="entry name" value="Actin, Chain A, domain 4"/>
    <property type="match status" value="1"/>
</dbReference>
<dbReference type="STRING" id="60517.A0A0R3WET0"/>
<reference evidence="4 5" key="2">
    <citation type="submission" date="2018-11" db="EMBL/GenBank/DDBJ databases">
        <authorList>
            <consortium name="Pathogen Informatics"/>
        </authorList>
    </citation>
    <scope>NUCLEOTIDE SEQUENCE [LARGE SCALE GENOMIC DNA]</scope>
</reference>
<protein>
    <submittedName>
        <fullName evidence="6">Heat shock protein 70 family</fullName>
    </submittedName>
</protein>
<dbReference type="FunFam" id="2.60.34.10:FF:000012">
    <property type="entry name" value="Heat shock 70 kDa protein"/>
    <property type="match status" value="1"/>
</dbReference>
<name>A0A0R3WET0_TAEAS</name>
<keyword evidence="3" id="KW-0067">ATP-binding</keyword>
<evidence type="ECO:0000313" key="5">
    <source>
        <dbReference type="Proteomes" id="UP000282613"/>
    </source>
</evidence>
<dbReference type="SMR" id="A0A0R3WET0"/>
<dbReference type="Gene3D" id="3.30.420.40">
    <property type="match status" value="2"/>
</dbReference>
<accession>A0A0R3WET0</accession>
<reference evidence="6" key="1">
    <citation type="submission" date="2017-02" db="UniProtKB">
        <authorList>
            <consortium name="WormBaseParasite"/>
        </authorList>
    </citation>
    <scope>IDENTIFICATION</scope>
</reference>
<dbReference type="OrthoDB" id="2401965at2759"/>
<evidence type="ECO:0000256" key="3">
    <source>
        <dbReference type="ARBA" id="ARBA00022840"/>
    </source>
</evidence>
<dbReference type="Pfam" id="PF00012">
    <property type="entry name" value="HSP70"/>
    <property type="match status" value="1"/>
</dbReference>
<dbReference type="SUPFAM" id="SSF100920">
    <property type="entry name" value="Heat shock protein 70kD (HSP70), peptide-binding domain"/>
    <property type="match status" value="1"/>
</dbReference>
<dbReference type="GO" id="GO:0005524">
    <property type="term" value="F:ATP binding"/>
    <property type="evidence" value="ECO:0007669"/>
    <property type="project" value="UniProtKB-KW"/>
</dbReference>
<gene>
    <name evidence="4" type="ORF">TASK_LOCUS9342</name>
</gene>
<dbReference type="PANTHER" id="PTHR19375">
    <property type="entry name" value="HEAT SHOCK PROTEIN 70KDA"/>
    <property type="match status" value="1"/>
</dbReference>
<dbReference type="SUPFAM" id="SSF53067">
    <property type="entry name" value="Actin-like ATPase domain"/>
    <property type="match status" value="2"/>
</dbReference>
<organism evidence="6">
    <name type="scientific">Taenia asiatica</name>
    <name type="common">Asian tapeworm</name>
    <dbReference type="NCBI Taxonomy" id="60517"/>
    <lineage>
        <taxon>Eukaryota</taxon>
        <taxon>Metazoa</taxon>
        <taxon>Spiralia</taxon>
        <taxon>Lophotrochozoa</taxon>
        <taxon>Platyhelminthes</taxon>
        <taxon>Cestoda</taxon>
        <taxon>Eucestoda</taxon>
        <taxon>Cyclophyllidea</taxon>
        <taxon>Taeniidae</taxon>
        <taxon>Taenia</taxon>
    </lineage>
</organism>
<dbReference type="PROSITE" id="PS00329">
    <property type="entry name" value="HSP70_2"/>
    <property type="match status" value="1"/>
</dbReference>
<evidence type="ECO:0000256" key="1">
    <source>
        <dbReference type="ARBA" id="ARBA00007381"/>
    </source>
</evidence>
<proteinExistence type="inferred from homology"/>
<evidence type="ECO:0000256" key="2">
    <source>
        <dbReference type="ARBA" id="ARBA00022741"/>
    </source>
</evidence>
<evidence type="ECO:0000313" key="6">
    <source>
        <dbReference type="WBParaSite" id="TASK_0000934101-mRNA-1"/>
    </source>
</evidence>
<comment type="similarity">
    <text evidence="1">Belongs to the heat shock protein 70 family.</text>
</comment>